<gene>
    <name evidence="1" type="ORF">DZ860_21060</name>
</gene>
<evidence type="ECO:0000313" key="1">
    <source>
        <dbReference type="EMBL" id="RJX65851.1"/>
    </source>
</evidence>
<reference evidence="1 2" key="1">
    <citation type="submission" date="2018-08" db="EMBL/GenBank/DDBJ databases">
        <title>Vibrio isolated from the Eastern China Marginal Seas.</title>
        <authorList>
            <person name="Li Y."/>
        </authorList>
    </citation>
    <scope>NUCLEOTIDE SEQUENCE [LARGE SCALE GENOMIC DNA]</scope>
    <source>
        <strain evidence="1 2">BEI233</strain>
    </source>
</reference>
<comment type="caution">
    <text evidence="1">The sequence shown here is derived from an EMBL/GenBank/DDBJ whole genome shotgun (WGS) entry which is preliminary data.</text>
</comment>
<dbReference type="Proteomes" id="UP000273252">
    <property type="component" value="Unassembled WGS sequence"/>
</dbReference>
<accession>A0A3A6QBT1</accession>
<dbReference type="AlphaFoldDB" id="A0A3A6QBT1"/>
<keyword evidence="2" id="KW-1185">Reference proteome</keyword>
<dbReference type="RefSeq" id="WP_120034963.1">
    <property type="nucleotide sequence ID" value="NZ_QVMU01000031.1"/>
</dbReference>
<evidence type="ECO:0000313" key="2">
    <source>
        <dbReference type="Proteomes" id="UP000273252"/>
    </source>
</evidence>
<name>A0A3A6QBT1_9VIBR</name>
<proteinExistence type="predicted"/>
<sequence length="198" mass="22724">MQYALLNRYNDNIRPLIDAHEIYALEQGLDNLTLLPCDKHYEQSLTRQVVYGVYKPQPDAQFPKSEIKRHIFEALDKWLYHIDGLTVIQLGIEDIELFSDITIMNSCGHCPTPHKSDDIAFAALLLAPTDFNLGTGKTAAKTAFLRWDGVDPLTTLLNRKGLFSLIAPEKRKKTPPTIENWHSFIDTKRAIQYAQKWR</sequence>
<organism evidence="1 2">
    <name type="scientific">Vibrio sinensis</name>
    <dbReference type="NCBI Taxonomy" id="2302434"/>
    <lineage>
        <taxon>Bacteria</taxon>
        <taxon>Pseudomonadati</taxon>
        <taxon>Pseudomonadota</taxon>
        <taxon>Gammaproteobacteria</taxon>
        <taxon>Vibrionales</taxon>
        <taxon>Vibrionaceae</taxon>
        <taxon>Vibrio</taxon>
    </lineage>
</organism>
<protein>
    <submittedName>
        <fullName evidence="1">Uncharacterized protein</fullName>
    </submittedName>
</protein>
<dbReference type="OrthoDB" id="5871389at2"/>
<dbReference type="EMBL" id="QVMU01000031">
    <property type="protein sequence ID" value="RJX65851.1"/>
    <property type="molecule type" value="Genomic_DNA"/>
</dbReference>